<feature type="region of interest" description="Disordered" evidence="1">
    <location>
        <begin position="477"/>
        <end position="699"/>
    </location>
</feature>
<feature type="compositionally biased region" description="Polar residues" evidence="1">
    <location>
        <begin position="614"/>
        <end position="623"/>
    </location>
</feature>
<feature type="compositionally biased region" description="Low complexity" evidence="1">
    <location>
        <begin position="838"/>
        <end position="847"/>
    </location>
</feature>
<dbReference type="EMBL" id="GANO01004378">
    <property type="protein sequence ID" value="JAB55493.1"/>
    <property type="molecule type" value="mRNA"/>
</dbReference>
<feature type="compositionally biased region" description="Basic and acidic residues" evidence="1">
    <location>
        <begin position="597"/>
        <end position="613"/>
    </location>
</feature>
<reference evidence="2" key="1">
    <citation type="journal article" date="2014" name="Insect Biochem. Mol. Biol.">
        <title>An insight into the sialome of the frog biting fly, Corethrella appendiculata.</title>
        <authorList>
            <person name="Ribeiro J.M.C."/>
            <person name="Chagas A.C."/>
            <person name="Pham V.M."/>
            <person name="Lounibos L.P."/>
            <person name="Calvo E."/>
        </authorList>
    </citation>
    <scope>NUCLEOTIDE SEQUENCE</scope>
    <source>
        <tissue evidence="2">Salivary glands</tissue>
    </source>
</reference>
<feature type="compositionally biased region" description="Low complexity" evidence="1">
    <location>
        <begin position="586"/>
        <end position="596"/>
    </location>
</feature>
<evidence type="ECO:0000256" key="1">
    <source>
        <dbReference type="SAM" id="MobiDB-lite"/>
    </source>
</evidence>
<feature type="region of interest" description="Disordered" evidence="1">
    <location>
        <begin position="301"/>
        <end position="333"/>
    </location>
</feature>
<feature type="compositionally biased region" description="Low complexity" evidence="1">
    <location>
        <begin position="658"/>
        <end position="699"/>
    </location>
</feature>
<feature type="compositionally biased region" description="Low complexity" evidence="1">
    <location>
        <begin position="636"/>
        <end position="645"/>
    </location>
</feature>
<sequence>LTELQINSVQDTEKDIDTTLEPAEILTTKVDDLTISLDKKLTDDQKHVSSTHTRYDEHYSKTDESTSKTVIQCDKSEKTIKATLDRQQIPTKETMKIDITEYELDDDLKDSPCSIQRDSLDKSVRKSSLLASDLSTADEDSPIYTDTTSSMTYVSERVDTSTDLDEFSRTGNYLLSLTSTLRTNEEFSETLKKDKTEILSPASCVSFATTVSESLTFDAERTSLYPSSSLNQDLTTEYERSVSISDNAASDISNESSNRLPLPYDSESDQKDIVMTVDNKNIEELNKKKVSVTKLTREIKSEAQDQEIHKTHKTLTADSRHESASPQSDVTEYTESVSYVDSIIDSSNYEKIEKQSGKEESKKADKEPKLIEEFAKSDRKTKERDIKKKSPEHEKKDRTKSEEKRTIAAKEKTSHVQKVHDTKSTTEVVKKSKPKTGITKISLKKEPKSLEVYRSSTKKIDIKAPSHTKIDLISTSSKTTTISTSTTTTSSRTHGYMQSTLSRDQKISKNIQSRIDGRDSSYSSPVKTSKTKQTDESGHQKHSRTRESIVHSSTTTSTISNSSRSSKLEQSSSVRLSRSTTRRADTSITTSSSSAKDISEKIHSSKKSTKDQKNLQTKTSISKTSKDRANASLIPVKVQQSSSSRVVKHDSKDLIKATPKTMSTSTKSSTRKPTTQKTKSSTQKTQFSTTVTTKSSATAKATLKKNEKMTTYDPKSIEAIRKKTTKTRIYRSDSPSGGEKFRSKSAMQYSYKDSITFEHAEIPSSLPSSPSRLHKTTSNSTNILTSEVFTRTIDSSKSIEVIYRQPSLSNELIKKINEYSSSNDVEIGFIETTDSSLSDSIALPSSSSDHESDNFVKRKRSCSPASPKPSTHPASNVKHAPIIEQKYRKSDILMKSTIEDEDDEITTISNLKTDTSSSSQITATISAEQSTTKTITTASTEHTSSSSGIGLTTATSTITTKSVASASSSTTSGIVSEQRLSPILDFRALTPPRQKYKFDYENVESSE</sequence>
<feature type="compositionally biased region" description="Polar residues" evidence="1">
    <location>
        <begin position="324"/>
        <end position="333"/>
    </location>
</feature>
<feature type="region of interest" description="Disordered" evidence="1">
    <location>
        <begin position="245"/>
        <end position="266"/>
    </location>
</feature>
<feature type="compositionally biased region" description="Low complexity" evidence="1">
    <location>
        <begin position="552"/>
        <end position="579"/>
    </location>
</feature>
<feature type="non-terminal residue" evidence="2">
    <location>
        <position position="1"/>
    </location>
</feature>
<feature type="region of interest" description="Disordered" evidence="1">
    <location>
        <begin position="838"/>
        <end position="882"/>
    </location>
</feature>
<proteinExistence type="evidence at transcript level"/>
<feature type="region of interest" description="Disordered" evidence="1">
    <location>
        <begin position="351"/>
        <end position="434"/>
    </location>
</feature>
<feature type="compositionally biased region" description="Basic and acidic residues" evidence="1">
    <location>
        <begin position="351"/>
        <end position="430"/>
    </location>
</feature>
<protein>
    <submittedName>
        <fullName evidence="2">Putative mucin 68d</fullName>
    </submittedName>
</protein>
<feature type="compositionally biased region" description="Polar residues" evidence="1">
    <location>
        <begin position="496"/>
        <end position="513"/>
    </location>
</feature>
<feature type="compositionally biased region" description="Basic and acidic residues" evidence="1">
    <location>
        <begin position="532"/>
        <end position="549"/>
    </location>
</feature>
<name>U5EEB2_9DIPT</name>
<feature type="compositionally biased region" description="Low complexity" evidence="1">
    <location>
        <begin position="477"/>
        <end position="493"/>
    </location>
</feature>
<organism evidence="2">
    <name type="scientific">Corethrella appendiculata</name>
    <dbReference type="NCBI Taxonomy" id="1370023"/>
    <lineage>
        <taxon>Eukaryota</taxon>
        <taxon>Metazoa</taxon>
        <taxon>Ecdysozoa</taxon>
        <taxon>Arthropoda</taxon>
        <taxon>Hexapoda</taxon>
        <taxon>Insecta</taxon>
        <taxon>Pterygota</taxon>
        <taxon>Neoptera</taxon>
        <taxon>Endopterygota</taxon>
        <taxon>Diptera</taxon>
        <taxon>Nematocera</taxon>
        <taxon>Culicoidea</taxon>
        <taxon>Chaoboridae</taxon>
        <taxon>Corethrella</taxon>
    </lineage>
</organism>
<feature type="compositionally biased region" description="Polar residues" evidence="1">
    <location>
        <begin position="245"/>
        <end position="259"/>
    </location>
</feature>
<evidence type="ECO:0000313" key="2">
    <source>
        <dbReference type="EMBL" id="JAB55493.1"/>
    </source>
</evidence>
<dbReference type="AlphaFoldDB" id="U5EEB2"/>
<accession>U5EEB2</accession>